<comment type="caution">
    <text evidence="8">The sequence shown here is derived from an EMBL/GenBank/DDBJ whole genome shotgun (WGS) entry which is preliminary data.</text>
</comment>
<feature type="region of interest" description="Disordered" evidence="6">
    <location>
        <begin position="601"/>
        <end position="648"/>
    </location>
</feature>
<feature type="region of interest" description="Disordered" evidence="6">
    <location>
        <begin position="520"/>
        <end position="539"/>
    </location>
</feature>
<dbReference type="PANTHER" id="PTHR19303:SF74">
    <property type="entry name" value="POGO TRANSPOSABLE ELEMENT WITH KRAB DOMAIN"/>
    <property type="match status" value="1"/>
</dbReference>
<dbReference type="InterPro" id="IPR013083">
    <property type="entry name" value="Znf_RING/FYVE/PHD"/>
</dbReference>
<accession>A0A922MJL9</accession>
<evidence type="ECO:0000256" key="6">
    <source>
        <dbReference type="SAM" id="MobiDB-lite"/>
    </source>
</evidence>
<reference evidence="8" key="1">
    <citation type="journal article" date="2021" name="G3 (Bethesda)">
        <title>Genome and transcriptome analysis of the beet armyworm Spodoptera exigua reveals targets for pest control. .</title>
        <authorList>
            <person name="Simon S."/>
            <person name="Breeschoten T."/>
            <person name="Jansen H.J."/>
            <person name="Dirks R.P."/>
            <person name="Schranz M.E."/>
            <person name="Ros V.I.D."/>
        </authorList>
    </citation>
    <scope>NUCLEOTIDE SEQUENCE</scope>
    <source>
        <strain evidence="8">TB_SE_WUR_2020</strain>
    </source>
</reference>
<feature type="compositionally biased region" description="Acidic residues" evidence="6">
    <location>
        <begin position="639"/>
        <end position="648"/>
    </location>
</feature>
<dbReference type="InterPro" id="IPR001965">
    <property type="entry name" value="Znf_PHD"/>
</dbReference>
<dbReference type="GO" id="GO:0003677">
    <property type="term" value="F:DNA binding"/>
    <property type="evidence" value="ECO:0007669"/>
    <property type="project" value="UniProtKB-UniRule"/>
</dbReference>
<dbReference type="Proteomes" id="UP000814243">
    <property type="component" value="Unassembled WGS sequence"/>
</dbReference>
<dbReference type="SUPFAM" id="SSF57903">
    <property type="entry name" value="FYVE/PHD zinc finger"/>
    <property type="match status" value="1"/>
</dbReference>
<dbReference type="CDD" id="cd15517">
    <property type="entry name" value="PHD_TCF19_like"/>
    <property type="match status" value="1"/>
</dbReference>
<dbReference type="InterPro" id="IPR050863">
    <property type="entry name" value="CenT-Element_Derived"/>
</dbReference>
<dbReference type="Pfam" id="PF03184">
    <property type="entry name" value="DDE_1"/>
    <property type="match status" value="1"/>
</dbReference>
<dbReference type="PANTHER" id="PTHR19303">
    <property type="entry name" value="TRANSPOSON"/>
    <property type="match status" value="1"/>
</dbReference>
<keyword evidence="5" id="KW-0539">Nucleus</keyword>
<protein>
    <recommendedName>
        <fullName evidence="7">HTH psq-type domain-containing protein</fullName>
    </recommendedName>
</protein>
<dbReference type="InterPro" id="IPR009057">
    <property type="entry name" value="Homeodomain-like_sf"/>
</dbReference>
<feature type="DNA-binding region" description="H-T-H motif" evidence="5">
    <location>
        <begin position="33"/>
        <end position="53"/>
    </location>
</feature>
<dbReference type="InterPro" id="IPR007889">
    <property type="entry name" value="HTH_Psq"/>
</dbReference>
<dbReference type="InterPro" id="IPR004875">
    <property type="entry name" value="DDE_SF_endonuclease_dom"/>
</dbReference>
<dbReference type="EMBL" id="JACEFF010000438">
    <property type="protein sequence ID" value="KAH9637723.1"/>
    <property type="molecule type" value="Genomic_DNA"/>
</dbReference>
<keyword evidence="2" id="KW-0479">Metal-binding</keyword>
<dbReference type="GO" id="GO:0008270">
    <property type="term" value="F:zinc ion binding"/>
    <property type="evidence" value="ECO:0007669"/>
    <property type="project" value="UniProtKB-KW"/>
</dbReference>
<dbReference type="Gene3D" id="3.30.40.10">
    <property type="entry name" value="Zinc/RING finger domain, C3HC4 (zinc finger)"/>
    <property type="match status" value="1"/>
</dbReference>
<evidence type="ECO:0000256" key="1">
    <source>
        <dbReference type="ARBA" id="ARBA00004123"/>
    </source>
</evidence>
<evidence type="ECO:0000313" key="9">
    <source>
        <dbReference type="Proteomes" id="UP000814243"/>
    </source>
</evidence>
<sequence length="699" mass="78456">MVRDYKRTTDRGSWSEESMREAVQAVLDGKMGYYKAAKQFNVPQTTLERKVKAARPLLNETSKENLPLSIPIKVPLGPRQTVFSLSEKKELCAYLLEMEERLYGLTVKDLKALVYQLAIKNNKPNPFNAEKKEAGREWINGFLKRHPELSIRKPENTSAARASGFNKVAVEKFFNFLGNVYDEHQLTPDRIYNCDETGVSVVPKTNSKIIAKRGRKQVGAIVSAERGQTVTVEICFSAAGNYMPPMLIFPRKRNNPELMVNSQAGAWGTCSDSGWITSELFLQWFKRFVIFSGASKERPVLLLLDGHSTHTQNIDLINEARAHGVIILCFPPHTTHRLQVADVAFMRPLSVYYEQAVTAWLRSNPGLVVTIRQVAEIFGNAFVQAATMSTAVNGFRKCGIWPYNPNVFSETDFAPSLTTEIQLNESQISTNLEVFQDISNITSVQTSDTVAAQTADNSATFSRDVTDDSLPGCSHWSPRIVYQKSAPHQTKDQPNTSQAEQNQSNEQTQSIELAENPVCQEPETSQPAKVPRCGKSDSSFVLTSPKQLFPLPLTKKSLRVAKKRGKTAIITSSPYKQELEVIAQKKKEAEQKKIEKIETKKRKDELKKQKKTTTKAQNKKSKKNNRSAKTAKRRKVSSSEDESEEEGDTPCMYCEEVYSVSIEGWISCSLCGRWAHISCAGIDDDDDEAIHICEFCQVK</sequence>
<name>A0A922MJL9_SPOEX</name>
<comment type="subcellular location">
    <subcellularLocation>
        <location evidence="1 5">Nucleus</location>
    </subcellularLocation>
</comment>
<feature type="compositionally biased region" description="Basic residues" evidence="6">
    <location>
        <begin position="608"/>
        <end position="636"/>
    </location>
</feature>
<evidence type="ECO:0000256" key="5">
    <source>
        <dbReference type="PROSITE-ProRule" id="PRU00320"/>
    </source>
</evidence>
<evidence type="ECO:0000256" key="2">
    <source>
        <dbReference type="ARBA" id="ARBA00022723"/>
    </source>
</evidence>
<evidence type="ECO:0000256" key="4">
    <source>
        <dbReference type="ARBA" id="ARBA00022833"/>
    </source>
</evidence>
<organism evidence="8 9">
    <name type="scientific">Spodoptera exigua</name>
    <name type="common">Beet armyworm</name>
    <name type="synonym">Noctua fulgens</name>
    <dbReference type="NCBI Taxonomy" id="7107"/>
    <lineage>
        <taxon>Eukaryota</taxon>
        <taxon>Metazoa</taxon>
        <taxon>Ecdysozoa</taxon>
        <taxon>Arthropoda</taxon>
        <taxon>Hexapoda</taxon>
        <taxon>Insecta</taxon>
        <taxon>Pterygota</taxon>
        <taxon>Neoptera</taxon>
        <taxon>Endopterygota</taxon>
        <taxon>Lepidoptera</taxon>
        <taxon>Glossata</taxon>
        <taxon>Ditrysia</taxon>
        <taxon>Noctuoidea</taxon>
        <taxon>Noctuidae</taxon>
        <taxon>Amphipyrinae</taxon>
        <taxon>Spodoptera</taxon>
    </lineage>
</organism>
<gene>
    <name evidence="8" type="ORF">HF086_009391</name>
</gene>
<dbReference type="InterPro" id="IPR011011">
    <property type="entry name" value="Znf_FYVE_PHD"/>
</dbReference>
<keyword evidence="3" id="KW-0863">Zinc-finger</keyword>
<dbReference type="Gene3D" id="1.10.10.60">
    <property type="entry name" value="Homeodomain-like"/>
    <property type="match status" value="1"/>
</dbReference>
<dbReference type="GO" id="GO:0005634">
    <property type="term" value="C:nucleus"/>
    <property type="evidence" value="ECO:0007669"/>
    <property type="project" value="UniProtKB-SubCell"/>
</dbReference>
<feature type="compositionally biased region" description="Polar residues" evidence="6">
    <location>
        <begin position="486"/>
        <end position="508"/>
    </location>
</feature>
<evidence type="ECO:0000313" key="8">
    <source>
        <dbReference type="EMBL" id="KAH9637723.1"/>
    </source>
</evidence>
<feature type="domain" description="HTH psq-type" evidence="7">
    <location>
        <begin position="1"/>
        <end position="57"/>
    </location>
</feature>
<keyword evidence="5" id="KW-0238">DNA-binding</keyword>
<proteinExistence type="predicted"/>
<keyword evidence="4" id="KW-0862">Zinc</keyword>
<dbReference type="SUPFAM" id="SSF46689">
    <property type="entry name" value="Homeodomain-like"/>
    <property type="match status" value="1"/>
</dbReference>
<evidence type="ECO:0000259" key="7">
    <source>
        <dbReference type="PROSITE" id="PS50960"/>
    </source>
</evidence>
<dbReference type="SMART" id="SM00249">
    <property type="entry name" value="PHD"/>
    <property type="match status" value="1"/>
</dbReference>
<dbReference type="AlphaFoldDB" id="A0A922MJL9"/>
<evidence type="ECO:0000256" key="3">
    <source>
        <dbReference type="ARBA" id="ARBA00022771"/>
    </source>
</evidence>
<dbReference type="PROSITE" id="PS50960">
    <property type="entry name" value="HTH_PSQ"/>
    <property type="match status" value="1"/>
</dbReference>
<dbReference type="Pfam" id="PF05225">
    <property type="entry name" value="HTH_psq"/>
    <property type="match status" value="1"/>
</dbReference>
<feature type="region of interest" description="Disordered" evidence="6">
    <location>
        <begin position="485"/>
        <end position="508"/>
    </location>
</feature>